<dbReference type="InterPro" id="IPR029071">
    <property type="entry name" value="Ubiquitin-like_domsf"/>
</dbReference>
<dbReference type="InterPro" id="IPR018979">
    <property type="entry name" value="FERM_N"/>
</dbReference>
<proteinExistence type="predicted"/>
<sequence length="399" mass="45807">MAVQTRHFIRSRILVRVDLLNRDHINLTAERNWTVACIYSEVCDYLGIPESKLFGLAKHSEIGFMFLDPDVRLSTFEKKNFPTRLSFINSHSKHKYSVAKAASISENGVDEPLLFYFRVRFYVPNHCLRGRLVRHLYYEQLKLNSQTYRLLCSDEVYFQLAAFSIKMDLLAKRPSDYKFDESNFKLNNYFPRSMIDSYGKDYLYANIPNLIAPLSGQVREILQWRFIRLASESSSNFNLHLYRVSPLDVSTSSFRLTVSVSTLKHSSRLRRSHSGRSSLILPSGKGSFWLGIGPNGFEFHEEDDGKRIAHVSSLPWNKIYKISHKIPTYLDRISCGFCLFSVLIKAPDLDVHIAVLVCLTVLTHTSEKSHRLGAMRERIANFLHTGSPSSVTAEHTALI</sequence>
<dbReference type="AlphaFoldDB" id="A0A0R3U679"/>
<evidence type="ECO:0000313" key="2">
    <source>
        <dbReference type="EMBL" id="VDD76259.1"/>
    </source>
</evidence>
<keyword evidence="3" id="KW-1185">Reference proteome</keyword>
<accession>A0A0R3U679</accession>
<dbReference type="Pfam" id="PF00373">
    <property type="entry name" value="FERM_M"/>
    <property type="match status" value="1"/>
</dbReference>
<dbReference type="InterPro" id="IPR019749">
    <property type="entry name" value="Band_41_domain"/>
</dbReference>
<gene>
    <name evidence="2" type="ORF">MCOS_LOCUS2262</name>
</gene>
<dbReference type="Gene3D" id="3.10.20.90">
    <property type="entry name" value="Phosphatidylinositol 3-kinase Catalytic Subunit, Chain A, domain 1"/>
    <property type="match status" value="1"/>
</dbReference>
<dbReference type="PANTHER" id="PTHR13429">
    <property type="entry name" value="FERM DOMAIN (PROTEIN4.1-EZRIN-RADIXIN-MOESIN) FAMILY"/>
    <property type="match status" value="1"/>
</dbReference>
<dbReference type="GO" id="GO:0035332">
    <property type="term" value="P:positive regulation of hippo signaling"/>
    <property type="evidence" value="ECO:0007669"/>
    <property type="project" value="TreeGrafter"/>
</dbReference>
<dbReference type="InterPro" id="IPR035963">
    <property type="entry name" value="FERM_2"/>
</dbReference>
<dbReference type="CDD" id="cd14473">
    <property type="entry name" value="FERM_B-lobe"/>
    <property type="match status" value="1"/>
</dbReference>
<dbReference type="EMBL" id="UXSR01000353">
    <property type="protein sequence ID" value="VDD76259.1"/>
    <property type="molecule type" value="Genomic_DNA"/>
</dbReference>
<feature type="domain" description="FERM" evidence="1">
    <location>
        <begin position="13"/>
        <end position="387"/>
    </location>
</feature>
<dbReference type="InterPro" id="IPR019748">
    <property type="entry name" value="FERM_central"/>
</dbReference>
<dbReference type="SMART" id="SM00295">
    <property type="entry name" value="B41"/>
    <property type="match status" value="1"/>
</dbReference>
<dbReference type="InterPro" id="IPR047145">
    <property type="entry name" value="FRMD6-like"/>
</dbReference>
<dbReference type="InterPro" id="IPR000299">
    <property type="entry name" value="FERM_domain"/>
</dbReference>
<dbReference type="PANTHER" id="PTHR13429:SF5">
    <property type="entry name" value="PROTEIN EXPANDED"/>
    <property type="match status" value="1"/>
</dbReference>
<name>A0A0R3U679_MESCO</name>
<reference evidence="2 3" key="1">
    <citation type="submission" date="2018-10" db="EMBL/GenBank/DDBJ databases">
        <authorList>
            <consortium name="Pathogen Informatics"/>
        </authorList>
    </citation>
    <scope>NUCLEOTIDE SEQUENCE [LARGE SCALE GENOMIC DNA]</scope>
</reference>
<dbReference type="Pfam" id="PF09379">
    <property type="entry name" value="FERM_N"/>
    <property type="match status" value="1"/>
</dbReference>
<dbReference type="Gene3D" id="1.20.80.10">
    <property type="match status" value="1"/>
</dbReference>
<dbReference type="Proteomes" id="UP000267029">
    <property type="component" value="Unassembled WGS sequence"/>
</dbReference>
<protein>
    <recommendedName>
        <fullName evidence="1">FERM domain-containing protein</fullName>
    </recommendedName>
</protein>
<evidence type="ECO:0000259" key="1">
    <source>
        <dbReference type="PROSITE" id="PS50057"/>
    </source>
</evidence>
<dbReference type="GO" id="GO:0098592">
    <property type="term" value="C:cytoplasmic side of apical plasma membrane"/>
    <property type="evidence" value="ECO:0007669"/>
    <property type="project" value="TreeGrafter"/>
</dbReference>
<dbReference type="OrthoDB" id="5957665at2759"/>
<dbReference type="SUPFAM" id="SSF54236">
    <property type="entry name" value="Ubiquitin-like"/>
    <property type="match status" value="1"/>
</dbReference>
<dbReference type="STRING" id="53468.A0A0R3U679"/>
<dbReference type="PROSITE" id="PS50057">
    <property type="entry name" value="FERM_3"/>
    <property type="match status" value="1"/>
</dbReference>
<dbReference type="InterPro" id="IPR014352">
    <property type="entry name" value="FERM/acyl-CoA-bd_prot_sf"/>
</dbReference>
<dbReference type="SUPFAM" id="SSF47031">
    <property type="entry name" value="Second domain of FERM"/>
    <property type="match status" value="1"/>
</dbReference>
<organism evidence="2 3">
    <name type="scientific">Mesocestoides corti</name>
    <name type="common">Flatworm</name>
    <dbReference type="NCBI Taxonomy" id="53468"/>
    <lineage>
        <taxon>Eukaryota</taxon>
        <taxon>Metazoa</taxon>
        <taxon>Spiralia</taxon>
        <taxon>Lophotrochozoa</taxon>
        <taxon>Platyhelminthes</taxon>
        <taxon>Cestoda</taxon>
        <taxon>Eucestoda</taxon>
        <taxon>Cyclophyllidea</taxon>
        <taxon>Mesocestoididae</taxon>
        <taxon>Mesocestoides</taxon>
    </lineage>
</organism>
<evidence type="ECO:0000313" key="3">
    <source>
        <dbReference type="Proteomes" id="UP000267029"/>
    </source>
</evidence>